<dbReference type="OrthoDB" id="396983at2"/>
<dbReference type="KEGG" id="mcak:MCCS_18320"/>
<dbReference type="GeneID" id="35295928"/>
<evidence type="ECO:0000256" key="2">
    <source>
        <dbReference type="ARBA" id="ARBA00022448"/>
    </source>
</evidence>
<feature type="transmembrane region" description="Helical" evidence="8">
    <location>
        <begin position="53"/>
        <end position="69"/>
    </location>
</feature>
<feature type="transmembrane region" description="Helical" evidence="8">
    <location>
        <begin position="192"/>
        <end position="212"/>
    </location>
</feature>
<feature type="transmembrane region" description="Helical" evidence="8">
    <location>
        <begin position="241"/>
        <end position="262"/>
    </location>
</feature>
<evidence type="ECO:0000256" key="3">
    <source>
        <dbReference type="ARBA" id="ARBA00022475"/>
    </source>
</evidence>
<evidence type="ECO:0000256" key="4">
    <source>
        <dbReference type="ARBA" id="ARBA00022597"/>
    </source>
</evidence>
<dbReference type="GO" id="GO:0009401">
    <property type="term" value="P:phosphoenolpyruvate-dependent sugar phosphotransferase system"/>
    <property type="evidence" value="ECO:0007669"/>
    <property type="project" value="InterPro"/>
</dbReference>
<feature type="domain" description="Phosphotransferase system EIIC" evidence="9">
    <location>
        <begin position="12"/>
        <end position="325"/>
    </location>
</feature>
<dbReference type="RefSeq" id="WP_086043016.1">
    <property type="nucleotide sequence ID" value="NZ_CBCRZA010000004.1"/>
</dbReference>
<keyword evidence="2" id="KW-0813">Transport</keyword>
<comment type="subcellular location">
    <subcellularLocation>
        <location evidence="1">Cell membrane</location>
        <topology evidence="1">Multi-pass membrane protein</topology>
    </subcellularLocation>
</comment>
<proteinExistence type="predicted"/>
<dbReference type="GO" id="GO:0008982">
    <property type="term" value="F:protein-N(PI)-phosphohistidine-sugar phosphotransferase activity"/>
    <property type="evidence" value="ECO:0007669"/>
    <property type="project" value="InterPro"/>
</dbReference>
<keyword evidence="3" id="KW-1003">Cell membrane</keyword>
<feature type="transmembrane region" description="Helical" evidence="8">
    <location>
        <begin position="293"/>
        <end position="315"/>
    </location>
</feature>
<evidence type="ECO:0000256" key="6">
    <source>
        <dbReference type="ARBA" id="ARBA00022989"/>
    </source>
</evidence>
<keyword evidence="4" id="KW-0762">Sugar transport</keyword>
<evidence type="ECO:0000259" key="9">
    <source>
        <dbReference type="Pfam" id="PF13303"/>
    </source>
</evidence>
<feature type="transmembrane region" description="Helical" evidence="8">
    <location>
        <begin position="12"/>
        <end position="33"/>
    </location>
</feature>
<dbReference type="GO" id="GO:0005886">
    <property type="term" value="C:plasma membrane"/>
    <property type="evidence" value="ECO:0007669"/>
    <property type="project" value="UniProtKB-SubCell"/>
</dbReference>
<organism evidence="10 11">
    <name type="scientific">Macrococcoides canis</name>
    <dbReference type="NCBI Taxonomy" id="1855823"/>
    <lineage>
        <taxon>Bacteria</taxon>
        <taxon>Bacillati</taxon>
        <taxon>Bacillota</taxon>
        <taxon>Bacilli</taxon>
        <taxon>Bacillales</taxon>
        <taxon>Staphylococcaceae</taxon>
        <taxon>Macrococcoides</taxon>
    </lineage>
</organism>
<accession>A0A1W7ACZ0</accession>
<dbReference type="Proteomes" id="UP000194154">
    <property type="component" value="Chromosome"/>
</dbReference>
<dbReference type="PANTHER" id="PTHR40063">
    <property type="entry name" value="MEMBRANE PROTEIN-RELATED"/>
    <property type="match status" value="1"/>
</dbReference>
<keyword evidence="7 8" id="KW-0472">Membrane</keyword>
<evidence type="ECO:0000313" key="10">
    <source>
        <dbReference type="EMBL" id="ARQ07462.1"/>
    </source>
</evidence>
<dbReference type="PANTHER" id="PTHR40063:SF1">
    <property type="entry name" value="MEMBRANE PROTEIN"/>
    <property type="match status" value="1"/>
</dbReference>
<keyword evidence="6 8" id="KW-1133">Transmembrane helix</keyword>
<feature type="transmembrane region" description="Helical" evidence="8">
    <location>
        <begin position="159"/>
        <end position="186"/>
    </location>
</feature>
<evidence type="ECO:0000313" key="11">
    <source>
        <dbReference type="Proteomes" id="UP000194154"/>
    </source>
</evidence>
<gene>
    <name evidence="10" type="ORF">MCCS_18320</name>
</gene>
<reference evidence="10 11" key="1">
    <citation type="journal article" date="2017" name="Int. J. Syst. Evol. Microbiol.">
        <title>Macrococcus canis sp. nov., a skin bacterium associated with infections in dogs.</title>
        <authorList>
            <person name="Gobeli Brawand S."/>
            <person name="Cotting K."/>
            <person name="Gomez-Sanz E."/>
            <person name="Collaud A."/>
            <person name="Thomann A."/>
            <person name="Brodard I."/>
            <person name="Rodriguez-Campos S."/>
            <person name="Strauss C."/>
            <person name="Perreten V."/>
        </authorList>
    </citation>
    <scope>NUCLEOTIDE SEQUENCE [LARGE SCALE GENOMIC DNA]</scope>
    <source>
        <strain evidence="10 11">KM45013</strain>
    </source>
</reference>
<keyword evidence="5 8" id="KW-0812">Transmembrane</keyword>
<name>A0A1W7ACZ0_9STAP</name>
<dbReference type="STRING" id="1855823.MCCS_18320"/>
<evidence type="ECO:0000256" key="7">
    <source>
        <dbReference type="ARBA" id="ARBA00023136"/>
    </source>
</evidence>
<dbReference type="InterPro" id="IPR003352">
    <property type="entry name" value="PTS_EIIC"/>
</dbReference>
<dbReference type="EMBL" id="CP021059">
    <property type="protein sequence ID" value="ARQ07462.1"/>
    <property type="molecule type" value="Genomic_DNA"/>
</dbReference>
<feature type="transmembrane region" description="Helical" evidence="8">
    <location>
        <begin position="118"/>
        <end position="139"/>
    </location>
</feature>
<dbReference type="AlphaFoldDB" id="A0A1W7ACZ0"/>
<sequence>MKNLLKRWFVDGMSFMALGLFCSLIIGLILETLGTELKPFFDTSMLIEIGKLAKSYTGAAVGVAVAYGLGAKPMVIFASAVTGMYGYELGGAAGTYIVSLVTSEAGRFYSGKTKIDIILTPLLTLLIGGIIAKLIGPFIQQLMLSLGEFISFATEQQPLLMGILVSLVFGLTLSSPVSSAALALMLNINGTAAAAATIGCCCHMIGFAVTAYRDNGIQSLVAHGIGTSKIQIQNYMLRPMILIPPVIASIITAPIMTTLWPMQNVAAGAGMGTSGFVGQIMTIKTMGSSLETWLQIGVFHFILPGVISYIIYVMLLRANIIKPGDQLISTGGER</sequence>
<protein>
    <recommendedName>
        <fullName evidence="9">Phosphotransferase system EIIC domain-containing protein</fullName>
    </recommendedName>
</protein>
<evidence type="ECO:0000256" key="1">
    <source>
        <dbReference type="ARBA" id="ARBA00004651"/>
    </source>
</evidence>
<evidence type="ECO:0000256" key="5">
    <source>
        <dbReference type="ARBA" id="ARBA00022692"/>
    </source>
</evidence>
<dbReference type="Pfam" id="PF13303">
    <property type="entry name" value="PTS_EIIC_2"/>
    <property type="match status" value="1"/>
</dbReference>
<keyword evidence="11" id="KW-1185">Reference proteome</keyword>
<evidence type="ECO:0000256" key="8">
    <source>
        <dbReference type="SAM" id="Phobius"/>
    </source>
</evidence>